<reference evidence="2" key="1">
    <citation type="journal article" date="2023" name="IScience">
        <title>Live-bearing cockroach genome reveals convergent evolutionary mechanisms linked to viviparity in insects and beyond.</title>
        <authorList>
            <person name="Fouks B."/>
            <person name="Harrison M.C."/>
            <person name="Mikhailova A.A."/>
            <person name="Marchal E."/>
            <person name="English S."/>
            <person name="Carruthers M."/>
            <person name="Jennings E.C."/>
            <person name="Chiamaka E.L."/>
            <person name="Frigard R.A."/>
            <person name="Pippel M."/>
            <person name="Attardo G.M."/>
            <person name="Benoit J.B."/>
            <person name="Bornberg-Bauer E."/>
            <person name="Tobe S.S."/>
        </authorList>
    </citation>
    <scope>NUCLEOTIDE SEQUENCE</scope>
    <source>
        <strain evidence="2">Stay&amp;Tobe</strain>
    </source>
</reference>
<feature type="non-terminal residue" evidence="2">
    <location>
        <position position="1"/>
    </location>
</feature>
<accession>A0AAD7Z6P7</accession>
<reference evidence="2" key="2">
    <citation type="submission" date="2023-05" db="EMBL/GenBank/DDBJ databases">
        <authorList>
            <person name="Fouks B."/>
        </authorList>
    </citation>
    <scope>NUCLEOTIDE SEQUENCE</scope>
    <source>
        <strain evidence="2">Stay&amp;Tobe</strain>
        <tissue evidence="2">Testes</tissue>
    </source>
</reference>
<dbReference type="EMBL" id="JASPKZ010010264">
    <property type="protein sequence ID" value="KAJ9574762.1"/>
    <property type="molecule type" value="Genomic_DNA"/>
</dbReference>
<evidence type="ECO:0008006" key="4">
    <source>
        <dbReference type="Google" id="ProtNLM"/>
    </source>
</evidence>
<evidence type="ECO:0000313" key="2">
    <source>
        <dbReference type="EMBL" id="KAJ9574762.1"/>
    </source>
</evidence>
<dbReference type="Pfam" id="PF15396">
    <property type="entry name" value="FAM60A"/>
    <property type="match status" value="1"/>
</dbReference>
<dbReference type="PANTHER" id="PTHR13422:SF12">
    <property type="entry name" value="SIN3-HDAC COMPLEX-ASSOCIATED FACTOR"/>
    <property type="match status" value="1"/>
</dbReference>
<comment type="caution">
    <text evidence="2">The sequence shown here is derived from an EMBL/GenBank/DDBJ whole genome shotgun (WGS) entry which is preliminary data.</text>
</comment>
<organism evidence="2 3">
    <name type="scientific">Diploptera punctata</name>
    <name type="common">Pacific beetle cockroach</name>
    <dbReference type="NCBI Taxonomy" id="6984"/>
    <lineage>
        <taxon>Eukaryota</taxon>
        <taxon>Metazoa</taxon>
        <taxon>Ecdysozoa</taxon>
        <taxon>Arthropoda</taxon>
        <taxon>Hexapoda</taxon>
        <taxon>Insecta</taxon>
        <taxon>Pterygota</taxon>
        <taxon>Neoptera</taxon>
        <taxon>Polyneoptera</taxon>
        <taxon>Dictyoptera</taxon>
        <taxon>Blattodea</taxon>
        <taxon>Blaberoidea</taxon>
        <taxon>Blaberidae</taxon>
        <taxon>Diplopterinae</taxon>
        <taxon>Diploptera</taxon>
    </lineage>
</organism>
<evidence type="ECO:0000313" key="3">
    <source>
        <dbReference type="Proteomes" id="UP001233999"/>
    </source>
</evidence>
<feature type="compositionally biased region" description="Polar residues" evidence="1">
    <location>
        <begin position="344"/>
        <end position="357"/>
    </location>
</feature>
<feature type="compositionally biased region" description="Polar residues" evidence="1">
    <location>
        <begin position="435"/>
        <end position="447"/>
    </location>
</feature>
<name>A0AAD7Z6P7_DIPPU</name>
<dbReference type="GO" id="GO:0030336">
    <property type="term" value="P:negative regulation of cell migration"/>
    <property type="evidence" value="ECO:0007669"/>
    <property type="project" value="TreeGrafter"/>
</dbReference>
<dbReference type="GO" id="GO:0070822">
    <property type="term" value="C:Sin3-type complex"/>
    <property type="evidence" value="ECO:0007669"/>
    <property type="project" value="TreeGrafter"/>
</dbReference>
<feature type="compositionally biased region" description="Low complexity" evidence="1">
    <location>
        <begin position="476"/>
        <end position="490"/>
    </location>
</feature>
<feature type="region of interest" description="Disordered" evidence="1">
    <location>
        <begin position="342"/>
        <end position="384"/>
    </location>
</feature>
<dbReference type="PANTHER" id="PTHR13422">
    <property type="entry name" value="SIN3-HDAC COMPLEX-ASSOCIATED FACTOR"/>
    <property type="match status" value="1"/>
</dbReference>
<dbReference type="AlphaFoldDB" id="A0AAD7Z6P7"/>
<gene>
    <name evidence="2" type="ORF">L9F63_008076</name>
</gene>
<proteinExistence type="predicted"/>
<feature type="region of interest" description="Disordered" evidence="1">
    <location>
        <begin position="435"/>
        <end position="542"/>
    </location>
</feature>
<evidence type="ECO:0000256" key="1">
    <source>
        <dbReference type="SAM" id="MobiDB-lite"/>
    </source>
</evidence>
<sequence>VWNHTKIAVIQNLFLHKQINLTHFGIEYIATTNVTELLSTIFLTVWDVDFLLTVRNLEFIKLIVMIVANLLEHHKIEKEAKLLKQLDKPRPHSREIMVEMALPELARFISRPSCMADNPTDFSCQFIKGDSLNSLLLQRSPKTCNKTKRCVEMARGDDSPMLPDVWRLDGVNEFLATFGINGNMSPRMCLQYQQRRCDLIAGYRYFFGVVIRAKSSSSRFTDSKKYEDDFMDCFQLHERRSGEICNACVLLVKRWKKLPAGSERNWRHVVDARAGPGTKSLTKFKSKNKKKLKLKNDNIQKVEKLIKKKHIYMKNDRSGREESPGALSDDITAEDFMSDMSGLSMPSSLAPSPTPSDDSAAIPSVKQRNKSISPHCSEKGNKRRISTPAISSFLDMTFWKREKVCCGTIFKGPYGAVIVDPRFMKPCRGGCKVQQQEKTPIASSGSSHGAEDNAPNGHDDSKNGNSGMKGSKLTKSYSDSSSDSGYDESSNQGMGEGGHHRSNATARRSNGREESAATSNPLAEFAMHAANRCQQEVGDQPN</sequence>
<protein>
    <recommendedName>
        <fullName evidence="4">Protein FAM60A</fullName>
    </recommendedName>
</protein>
<dbReference type="InterPro" id="IPR026065">
    <property type="entry name" value="FAM60A"/>
</dbReference>
<dbReference type="Proteomes" id="UP001233999">
    <property type="component" value="Unassembled WGS sequence"/>
</dbReference>
<keyword evidence="3" id="KW-1185">Reference proteome</keyword>